<dbReference type="Proteomes" id="UP000176678">
    <property type="component" value="Unassembled WGS sequence"/>
</dbReference>
<dbReference type="EMBL" id="MGES01000031">
    <property type="protein sequence ID" value="OGL88705.1"/>
    <property type="molecule type" value="Genomic_DNA"/>
</dbReference>
<proteinExistence type="predicted"/>
<dbReference type="PROSITE" id="PS00888">
    <property type="entry name" value="CNMP_BINDING_1"/>
    <property type="match status" value="1"/>
</dbReference>
<dbReference type="SMART" id="SM00100">
    <property type="entry name" value="cNMP"/>
    <property type="match status" value="1"/>
</dbReference>
<accession>A0A1F7VE31</accession>
<dbReference type="SUPFAM" id="SSF51206">
    <property type="entry name" value="cAMP-binding domain-like"/>
    <property type="match status" value="1"/>
</dbReference>
<evidence type="ECO:0000259" key="1">
    <source>
        <dbReference type="PROSITE" id="PS50042"/>
    </source>
</evidence>
<organism evidence="2 3">
    <name type="scientific">Candidatus Uhrbacteria bacterium RIFCSPLOWO2_02_FULL_51_9</name>
    <dbReference type="NCBI Taxonomy" id="1802410"/>
    <lineage>
        <taxon>Bacteria</taxon>
        <taxon>Candidatus Uhriibacteriota</taxon>
    </lineage>
</organism>
<dbReference type="GO" id="GO:0005952">
    <property type="term" value="C:cAMP-dependent protein kinase complex"/>
    <property type="evidence" value="ECO:0007669"/>
    <property type="project" value="InterPro"/>
</dbReference>
<dbReference type="CDD" id="cd00038">
    <property type="entry name" value="CAP_ED"/>
    <property type="match status" value="1"/>
</dbReference>
<protein>
    <recommendedName>
        <fullName evidence="1">Cyclic nucleotide-binding domain-containing protein</fullName>
    </recommendedName>
</protein>
<dbReference type="PANTHER" id="PTHR11635">
    <property type="entry name" value="CAMP-DEPENDENT PROTEIN KINASE REGULATORY CHAIN"/>
    <property type="match status" value="1"/>
</dbReference>
<gene>
    <name evidence="2" type="ORF">A3H75_00495</name>
</gene>
<reference evidence="2 3" key="1">
    <citation type="journal article" date="2016" name="Nat. Commun.">
        <title>Thousands of microbial genomes shed light on interconnected biogeochemical processes in an aquifer system.</title>
        <authorList>
            <person name="Anantharaman K."/>
            <person name="Brown C.T."/>
            <person name="Hug L.A."/>
            <person name="Sharon I."/>
            <person name="Castelle C.J."/>
            <person name="Probst A.J."/>
            <person name="Thomas B.C."/>
            <person name="Singh A."/>
            <person name="Wilkins M.J."/>
            <person name="Karaoz U."/>
            <person name="Brodie E.L."/>
            <person name="Williams K.H."/>
            <person name="Hubbard S.S."/>
            <person name="Banfield J.F."/>
        </authorList>
    </citation>
    <scope>NUCLEOTIDE SEQUENCE [LARGE SCALE GENOMIC DNA]</scope>
</reference>
<dbReference type="STRING" id="1802410.A3H75_00495"/>
<comment type="caution">
    <text evidence="2">The sequence shown here is derived from an EMBL/GenBank/DDBJ whole genome shotgun (WGS) entry which is preliminary data.</text>
</comment>
<dbReference type="InterPro" id="IPR014710">
    <property type="entry name" value="RmlC-like_jellyroll"/>
</dbReference>
<sequence length="183" mass="19932">MTVWLHKGCWHGQEVSVPKPQDENRVDLILGLTEKQIVALMDGLASRMVHDGTVLISEGDFGDSMLLVIEGVVQVVARVGTPAQVLVARRSGGQMIGEVNFVAGGPRSASVIAEGDVLFVEFTKAHMNAVMGADPDLARKLAWNLARIMAERLRNTTTQFWDAQSTHDLTVLAFRRLQAATGR</sequence>
<evidence type="ECO:0000313" key="3">
    <source>
        <dbReference type="Proteomes" id="UP000176678"/>
    </source>
</evidence>
<dbReference type="GO" id="GO:0005829">
    <property type="term" value="C:cytosol"/>
    <property type="evidence" value="ECO:0007669"/>
    <property type="project" value="TreeGrafter"/>
</dbReference>
<dbReference type="Pfam" id="PF00027">
    <property type="entry name" value="cNMP_binding"/>
    <property type="match status" value="1"/>
</dbReference>
<dbReference type="InterPro" id="IPR018488">
    <property type="entry name" value="cNMP-bd_CS"/>
</dbReference>
<dbReference type="Gene3D" id="2.60.120.10">
    <property type="entry name" value="Jelly Rolls"/>
    <property type="match status" value="1"/>
</dbReference>
<dbReference type="PROSITE" id="PS50042">
    <property type="entry name" value="CNMP_BINDING_3"/>
    <property type="match status" value="1"/>
</dbReference>
<evidence type="ECO:0000313" key="2">
    <source>
        <dbReference type="EMBL" id="OGL88705.1"/>
    </source>
</evidence>
<dbReference type="PANTHER" id="PTHR11635:SF152">
    <property type="entry name" value="CAMP-DEPENDENT PROTEIN KINASE TYPE I REGULATORY SUBUNIT-RELATED"/>
    <property type="match status" value="1"/>
</dbReference>
<dbReference type="InterPro" id="IPR018490">
    <property type="entry name" value="cNMP-bd_dom_sf"/>
</dbReference>
<dbReference type="AlphaFoldDB" id="A0A1F7VE31"/>
<feature type="domain" description="Cyclic nucleotide-binding" evidence="1">
    <location>
        <begin position="28"/>
        <end position="148"/>
    </location>
</feature>
<dbReference type="InterPro" id="IPR000595">
    <property type="entry name" value="cNMP-bd_dom"/>
</dbReference>
<dbReference type="InterPro" id="IPR050503">
    <property type="entry name" value="cAMP-dep_PK_reg_su-like"/>
</dbReference>
<name>A0A1F7VE31_9BACT</name>